<gene>
    <name evidence="1" type="ORF">JF625_02995</name>
</gene>
<name>A0A952FKQ9_9PROT</name>
<proteinExistence type="predicted"/>
<sequence>MTTTRWWWVRHAPAVNPDKLLYGRLDLAADTSDAAGVAALAARLPRGAIWLHSPLRRTAETAAALLAAMGEAIVPAVEPALIEQDFGAWQGRPSREVYAALPRHDPFWSHPSAHAAPGGESFDAVMRRVHPAILALSDAHAGRDIVAVAHAGTIRAATAMALDLDGERALRLAVDTLSLTRLDRIRSSSGTESWRITALNLPFGTEKMY</sequence>
<dbReference type="Pfam" id="PF00300">
    <property type="entry name" value="His_Phos_1"/>
    <property type="match status" value="1"/>
</dbReference>
<dbReference type="Gene3D" id="3.40.50.1240">
    <property type="entry name" value="Phosphoglycerate mutase-like"/>
    <property type="match status" value="1"/>
</dbReference>
<accession>A0A952FKQ9</accession>
<dbReference type="Proteomes" id="UP000700706">
    <property type="component" value="Unassembled WGS sequence"/>
</dbReference>
<evidence type="ECO:0000313" key="1">
    <source>
        <dbReference type="EMBL" id="MBW8724114.1"/>
    </source>
</evidence>
<dbReference type="EMBL" id="JAEKLZ010000076">
    <property type="protein sequence ID" value="MBW8724114.1"/>
    <property type="molecule type" value="Genomic_DNA"/>
</dbReference>
<organism evidence="1 2">
    <name type="scientific">Inquilinus limosus</name>
    <dbReference type="NCBI Taxonomy" id="171674"/>
    <lineage>
        <taxon>Bacteria</taxon>
        <taxon>Pseudomonadati</taxon>
        <taxon>Pseudomonadota</taxon>
        <taxon>Alphaproteobacteria</taxon>
        <taxon>Rhodospirillales</taxon>
        <taxon>Rhodospirillaceae</taxon>
        <taxon>Inquilinus</taxon>
    </lineage>
</organism>
<dbReference type="InterPro" id="IPR029033">
    <property type="entry name" value="His_PPase_superfam"/>
</dbReference>
<dbReference type="GO" id="GO:0005737">
    <property type="term" value="C:cytoplasm"/>
    <property type="evidence" value="ECO:0007669"/>
    <property type="project" value="TreeGrafter"/>
</dbReference>
<dbReference type="PANTHER" id="PTHR48100:SF1">
    <property type="entry name" value="HISTIDINE PHOSPHATASE FAMILY PROTEIN-RELATED"/>
    <property type="match status" value="1"/>
</dbReference>
<dbReference type="InterPro" id="IPR050275">
    <property type="entry name" value="PGM_Phosphatase"/>
</dbReference>
<dbReference type="GO" id="GO:0016791">
    <property type="term" value="F:phosphatase activity"/>
    <property type="evidence" value="ECO:0007669"/>
    <property type="project" value="TreeGrafter"/>
</dbReference>
<dbReference type="CDD" id="cd07067">
    <property type="entry name" value="HP_PGM_like"/>
    <property type="match status" value="1"/>
</dbReference>
<evidence type="ECO:0000313" key="2">
    <source>
        <dbReference type="Proteomes" id="UP000700706"/>
    </source>
</evidence>
<comment type="caution">
    <text evidence="1">The sequence shown here is derived from an EMBL/GenBank/DDBJ whole genome shotgun (WGS) entry which is preliminary data.</text>
</comment>
<protein>
    <submittedName>
        <fullName evidence="1">Histidine phosphatase family protein</fullName>
    </submittedName>
</protein>
<dbReference type="PANTHER" id="PTHR48100">
    <property type="entry name" value="BROAD-SPECIFICITY PHOSPHATASE YOR283W-RELATED"/>
    <property type="match status" value="1"/>
</dbReference>
<dbReference type="SUPFAM" id="SSF53254">
    <property type="entry name" value="Phosphoglycerate mutase-like"/>
    <property type="match status" value="1"/>
</dbReference>
<dbReference type="SMART" id="SM00855">
    <property type="entry name" value="PGAM"/>
    <property type="match status" value="1"/>
</dbReference>
<dbReference type="InterPro" id="IPR013078">
    <property type="entry name" value="His_Pase_superF_clade-1"/>
</dbReference>
<dbReference type="AlphaFoldDB" id="A0A952FKQ9"/>
<reference evidence="1" key="1">
    <citation type="submission" date="2020-06" db="EMBL/GenBank/DDBJ databases">
        <title>Stable isotope informed genome-resolved metagenomics uncovers potential trophic interactions in rhizosphere soil.</title>
        <authorList>
            <person name="Starr E.P."/>
            <person name="Shi S."/>
            <person name="Blazewicz S.J."/>
            <person name="Koch B.J."/>
            <person name="Probst A.J."/>
            <person name="Hungate B.A."/>
            <person name="Pett-Ridge J."/>
            <person name="Firestone M.K."/>
            <person name="Banfield J.F."/>
        </authorList>
    </citation>
    <scope>NUCLEOTIDE SEQUENCE</scope>
    <source>
        <strain evidence="1">YM_69_17</strain>
    </source>
</reference>